<comment type="similarity">
    <text evidence="2">Belongs to the class-III pyridine nucleotide-disulfide oxidoreductase family.</text>
</comment>
<dbReference type="Proteomes" id="UP000076023">
    <property type="component" value="Unassembled WGS sequence"/>
</dbReference>
<dbReference type="InterPro" id="IPR016156">
    <property type="entry name" value="FAD/NAD-linked_Rdtase_dimer_sf"/>
</dbReference>
<dbReference type="SMART" id="SM00450">
    <property type="entry name" value="RHOD"/>
    <property type="match status" value="1"/>
</dbReference>
<dbReference type="AlphaFoldDB" id="A0A146G7K4"/>
<dbReference type="PANTHER" id="PTHR43429:SF1">
    <property type="entry name" value="NAD(P)H SULFUR OXIDOREDUCTASE (COA-DEPENDENT)"/>
    <property type="match status" value="1"/>
</dbReference>
<dbReference type="InterPro" id="IPR023753">
    <property type="entry name" value="FAD/NAD-binding_dom"/>
</dbReference>
<evidence type="ECO:0000256" key="2">
    <source>
        <dbReference type="ARBA" id="ARBA00009130"/>
    </source>
</evidence>
<keyword evidence="9" id="KW-1185">Reference proteome</keyword>
<evidence type="ECO:0000256" key="5">
    <source>
        <dbReference type="ARBA" id="ARBA00023002"/>
    </source>
</evidence>
<dbReference type="FunCoup" id="A0A146G7K4">
    <property type="interactions" value="91"/>
</dbReference>
<keyword evidence="5" id="KW-0560">Oxidoreductase</keyword>
<dbReference type="PROSITE" id="PS51257">
    <property type="entry name" value="PROKAR_LIPOPROTEIN"/>
    <property type="match status" value="1"/>
</dbReference>
<dbReference type="OrthoDB" id="9802028at2"/>
<keyword evidence="3" id="KW-0285">Flavoprotein</keyword>
<dbReference type="RefSeq" id="WP_075078516.1">
    <property type="nucleotide sequence ID" value="NZ_BDCO01000002.1"/>
</dbReference>
<dbReference type="InterPro" id="IPR004099">
    <property type="entry name" value="Pyr_nucl-diS_OxRdtase_dimer"/>
</dbReference>
<evidence type="ECO:0000313" key="8">
    <source>
        <dbReference type="EMBL" id="GAT32698.1"/>
    </source>
</evidence>
<accession>A0A146G7K4</accession>
<evidence type="ECO:0000256" key="3">
    <source>
        <dbReference type="ARBA" id="ARBA00022630"/>
    </source>
</evidence>
<evidence type="ECO:0000313" key="9">
    <source>
        <dbReference type="Proteomes" id="UP000076023"/>
    </source>
</evidence>
<protein>
    <submittedName>
        <fullName evidence="8">NADPH-dependent 2,4-dienoyl-CoA reductase, sulfur reductase</fullName>
    </submittedName>
</protein>
<sequence length="552" mass="59125">MSKRVLIVGGVAGGAACAARLRRMDENAEIVIFDRGSFVSFANCGLPYFIGGVIEKEKSLLVADEKLFKDRFNIDVHTETEVLAIDREKKTVSVIDRRNDRVRVESYDDLVLSPGASPFRPPVDGIDLPGVFSLRTIPDSREIRQWLEEREVKTAVVIGGGFIGLEMAENLTHRGVQVTIVEMLDQVMPPFDVEMASLVAEKLTQKGVQLALGDGLKSIGQTDSGALVVHTQSGKHHEAGIVILAIGVRPETRLAAEAGLVLGSRGGIRVDQHMRTSDPAIWAVGDAVEVTDYVTGQPALVPLAGPAARQGRIAADNICGRDARFRGVQGTAICGVFDLEVACTGASEKTLRRLGDTDFEKIYLHPNDHAGYFPGATGMSLKLIFRPSDGRVLGAQGVGVKGVARRIDVIAMAIQMAGTIYDLEEAELCYAPQFGGAKDPANFAGMIAADVARGDMPITHWSEPATPDTVLLDVRSPGEFAHGHAPGAVNYPLESLRDSLDRVPASPDLRVYCAVGQRGYVATRLLRQHGIPARNLSGGLTTGRQVLGVSKA</sequence>
<evidence type="ECO:0000259" key="7">
    <source>
        <dbReference type="PROSITE" id="PS50206"/>
    </source>
</evidence>
<dbReference type="InterPro" id="IPR001763">
    <property type="entry name" value="Rhodanese-like_dom"/>
</dbReference>
<evidence type="ECO:0000256" key="1">
    <source>
        <dbReference type="ARBA" id="ARBA00001974"/>
    </source>
</evidence>
<dbReference type="EMBL" id="BDCO01000002">
    <property type="protein sequence ID" value="GAT32698.1"/>
    <property type="molecule type" value="Genomic_DNA"/>
</dbReference>
<evidence type="ECO:0000256" key="6">
    <source>
        <dbReference type="ARBA" id="ARBA00023284"/>
    </source>
</evidence>
<dbReference type="InterPro" id="IPR036188">
    <property type="entry name" value="FAD/NAD-bd_sf"/>
</dbReference>
<dbReference type="GO" id="GO:0016491">
    <property type="term" value="F:oxidoreductase activity"/>
    <property type="evidence" value="ECO:0007669"/>
    <property type="project" value="UniProtKB-KW"/>
</dbReference>
<reference evidence="9" key="1">
    <citation type="journal article" date="2017" name="Genome Announc.">
        <title>Draft Genome Sequence of Terrimicrobium sacchariphilum NM-5T, a Facultative Anaerobic Soil Bacterium of the Class Spartobacteria.</title>
        <authorList>
            <person name="Qiu Y.L."/>
            <person name="Tourlousse D.M."/>
            <person name="Matsuura N."/>
            <person name="Ohashi A."/>
            <person name="Sekiguchi Y."/>
        </authorList>
    </citation>
    <scope>NUCLEOTIDE SEQUENCE [LARGE SCALE GENOMIC DNA]</scope>
    <source>
        <strain evidence="9">NM-5</strain>
    </source>
</reference>
<dbReference type="SUPFAM" id="SSF52821">
    <property type="entry name" value="Rhodanese/Cell cycle control phosphatase"/>
    <property type="match status" value="1"/>
</dbReference>
<organism evidence="8 9">
    <name type="scientific">Terrimicrobium sacchariphilum</name>
    <dbReference type="NCBI Taxonomy" id="690879"/>
    <lineage>
        <taxon>Bacteria</taxon>
        <taxon>Pseudomonadati</taxon>
        <taxon>Verrucomicrobiota</taxon>
        <taxon>Terrimicrobiia</taxon>
        <taxon>Terrimicrobiales</taxon>
        <taxon>Terrimicrobiaceae</taxon>
        <taxon>Terrimicrobium</taxon>
    </lineage>
</organism>
<dbReference type="InParanoid" id="A0A146G7K4"/>
<dbReference type="Gene3D" id="3.40.250.10">
    <property type="entry name" value="Rhodanese-like domain"/>
    <property type="match status" value="1"/>
</dbReference>
<proteinExistence type="inferred from homology"/>
<dbReference type="InterPro" id="IPR050260">
    <property type="entry name" value="FAD-bd_OxRdtase"/>
</dbReference>
<dbReference type="Pfam" id="PF07992">
    <property type="entry name" value="Pyr_redox_2"/>
    <property type="match status" value="1"/>
</dbReference>
<keyword evidence="6" id="KW-0676">Redox-active center</keyword>
<dbReference type="SUPFAM" id="SSF51905">
    <property type="entry name" value="FAD/NAD(P)-binding domain"/>
    <property type="match status" value="1"/>
</dbReference>
<comment type="caution">
    <text evidence="8">The sequence shown here is derived from an EMBL/GenBank/DDBJ whole genome shotgun (WGS) entry which is preliminary data.</text>
</comment>
<dbReference type="STRING" id="690879.TSACC_21098"/>
<dbReference type="Pfam" id="PF00581">
    <property type="entry name" value="Rhodanese"/>
    <property type="match status" value="1"/>
</dbReference>
<dbReference type="PANTHER" id="PTHR43429">
    <property type="entry name" value="PYRIDINE NUCLEOTIDE-DISULFIDE OXIDOREDUCTASE DOMAIN-CONTAINING"/>
    <property type="match status" value="1"/>
</dbReference>
<dbReference type="PRINTS" id="PR00411">
    <property type="entry name" value="PNDRDTASEI"/>
</dbReference>
<name>A0A146G7K4_TERSA</name>
<dbReference type="InterPro" id="IPR036873">
    <property type="entry name" value="Rhodanese-like_dom_sf"/>
</dbReference>
<keyword evidence="4" id="KW-0274">FAD</keyword>
<dbReference type="PRINTS" id="PR00368">
    <property type="entry name" value="FADPNR"/>
</dbReference>
<dbReference type="Pfam" id="PF02852">
    <property type="entry name" value="Pyr_redox_dim"/>
    <property type="match status" value="1"/>
</dbReference>
<gene>
    <name evidence="8" type="ORF">TSACC_21098</name>
</gene>
<dbReference type="Gene3D" id="3.50.50.60">
    <property type="entry name" value="FAD/NAD(P)-binding domain"/>
    <property type="match status" value="2"/>
</dbReference>
<dbReference type="PROSITE" id="PS50206">
    <property type="entry name" value="RHODANESE_3"/>
    <property type="match status" value="1"/>
</dbReference>
<comment type="cofactor">
    <cofactor evidence="1">
        <name>FAD</name>
        <dbReference type="ChEBI" id="CHEBI:57692"/>
    </cofactor>
</comment>
<dbReference type="SUPFAM" id="SSF55424">
    <property type="entry name" value="FAD/NAD-linked reductases, dimerisation (C-terminal) domain"/>
    <property type="match status" value="1"/>
</dbReference>
<evidence type="ECO:0000256" key="4">
    <source>
        <dbReference type="ARBA" id="ARBA00022827"/>
    </source>
</evidence>
<feature type="domain" description="Rhodanese" evidence="7">
    <location>
        <begin position="465"/>
        <end position="551"/>
    </location>
</feature>